<name>A0AAV5LM66_9ROSI</name>
<accession>A0AAV5LM66</accession>
<comment type="caution">
    <text evidence="2">The sequence shown here is derived from an EMBL/GenBank/DDBJ whole genome shotgun (WGS) entry which is preliminary data.</text>
</comment>
<evidence type="ECO:0000313" key="3">
    <source>
        <dbReference type="Proteomes" id="UP001054252"/>
    </source>
</evidence>
<evidence type="ECO:0000256" key="1">
    <source>
        <dbReference type="SAM" id="MobiDB-lite"/>
    </source>
</evidence>
<gene>
    <name evidence="2" type="ORF">SLEP1_g45919</name>
</gene>
<feature type="compositionally biased region" description="Polar residues" evidence="1">
    <location>
        <begin position="39"/>
        <end position="51"/>
    </location>
</feature>
<evidence type="ECO:0008006" key="4">
    <source>
        <dbReference type="Google" id="ProtNLM"/>
    </source>
</evidence>
<reference evidence="2 3" key="1">
    <citation type="journal article" date="2021" name="Commun. Biol.">
        <title>The genome of Shorea leprosula (Dipterocarpaceae) highlights the ecological relevance of drought in aseasonal tropical rainforests.</title>
        <authorList>
            <person name="Ng K.K.S."/>
            <person name="Kobayashi M.J."/>
            <person name="Fawcett J.A."/>
            <person name="Hatakeyama M."/>
            <person name="Paape T."/>
            <person name="Ng C.H."/>
            <person name="Ang C.C."/>
            <person name="Tnah L.H."/>
            <person name="Lee C.T."/>
            <person name="Nishiyama T."/>
            <person name="Sese J."/>
            <person name="O'Brien M.J."/>
            <person name="Copetti D."/>
            <person name="Mohd Noor M.I."/>
            <person name="Ong R.C."/>
            <person name="Putra M."/>
            <person name="Sireger I.Z."/>
            <person name="Indrioko S."/>
            <person name="Kosugi Y."/>
            <person name="Izuno A."/>
            <person name="Isagi Y."/>
            <person name="Lee S.L."/>
            <person name="Shimizu K.K."/>
        </authorList>
    </citation>
    <scope>NUCLEOTIDE SEQUENCE [LARGE SCALE GENOMIC DNA]</scope>
    <source>
        <strain evidence="2">214</strain>
    </source>
</reference>
<feature type="compositionally biased region" description="Polar residues" evidence="1">
    <location>
        <begin position="83"/>
        <end position="99"/>
    </location>
</feature>
<dbReference type="EMBL" id="BPVZ01000125">
    <property type="protein sequence ID" value="GKV37959.1"/>
    <property type="molecule type" value="Genomic_DNA"/>
</dbReference>
<dbReference type="Proteomes" id="UP001054252">
    <property type="component" value="Unassembled WGS sequence"/>
</dbReference>
<feature type="compositionally biased region" description="Polar residues" evidence="1">
    <location>
        <begin position="1"/>
        <end position="21"/>
    </location>
</feature>
<dbReference type="AlphaFoldDB" id="A0AAV5LM66"/>
<proteinExistence type="predicted"/>
<evidence type="ECO:0000313" key="2">
    <source>
        <dbReference type="EMBL" id="GKV37959.1"/>
    </source>
</evidence>
<protein>
    <recommendedName>
        <fullName evidence="4">Microtubule-associated protein Jupiter</fullName>
    </recommendedName>
</protein>
<keyword evidence="3" id="KW-1185">Reference proteome</keyword>
<feature type="region of interest" description="Disordered" evidence="1">
    <location>
        <begin position="1"/>
        <end position="99"/>
    </location>
</feature>
<sequence length="99" mass="9903">MGNGCSTEPQTSRPSSSSVPNNKDEIPTGNINKGPGAGAQNTGRKSASINDNKGDINFNRGDQETVPPKGNLNKGPGAGGINSGTESGSINGSTGTINF</sequence>
<organism evidence="2 3">
    <name type="scientific">Rubroshorea leprosula</name>
    <dbReference type="NCBI Taxonomy" id="152421"/>
    <lineage>
        <taxon>Eukaryota</taxon>
        <taxon>Viridiplantae</taxon>
        <taxon>Streptophyta</taxon>
        <taxon>Embryophyta</taxon>
        <taxon>Tracheophyta</taxon>
        <taxon>Spermatophyta</taxon>
        <taxon>Magnoliopsida</taxon>
        <taxon>eudicotyledons</taxon>
        <taxon>Gunneridae</taxon>
        <taxon>Pentapetalae</taxon>
        <taxon>rosids</taxon>
        <taxon>malvids</taxon>
        <taxon>Malvales</taxon>
        <taxon>Dipterocarpaceae</taxon>
        <taxon>Rubroshorea</taxon>
    </lineage>
</organism>